<dbReference type="KEGG" id="hyj:FHG12_10395"/>
<feature type="signal peptide" evidence="1">
    <location>
        <begin position="1"/>
        <end position="22"/>
    </location>
</feature>
<sequence length="169" mass="18889">MKKLVFILALVGSVSTGRVVLAQTTGTEMQALQKRMNQLMRNPAKPKQDVRISLTNCHLEQIISDRDADVKSSTPISVSYNKGNAGWAAKVADGMFELKMGFDWDEVTGITYQPTTDDGQKHYELKIKRHKKDSDTSLEMPLYTTDENAVREVVRRLNAVRQNCTGAKG</sequence>
<gene>
    <name evidence="2" type="ORF">FHG12_10395</name>
</gene>
<reference evidence="2 3" key="1">
    <citation type="submission" date="2019-06" db="EMBL/GenBank/DDBJ databases">
        <authorList>
            <person name="Srinivasan S."/>
        </authorList>
    </citation>
    <scope>NUCLEOTIDE SEQUENCE [LARGE SCALE GENOMIC DNA]</scope>
    <source>
        <strain evidence="2 3">17J68-5</strain>
    </source>
</reference>
<dbReference type="RefSeq" id="WP_139515669.1">
    <property type="nucleotide sequence ID" value="NZ_CP040896.1"/>
</dbReference>
<evidence type="ECO:0000256" key="1">
    <source>
        <dbReference type="SAM" id="SignalP"/>
    </source>
</evidence>
<protein>
    <recommendedName>
        <fullName evidence="4">DUF4468 domain-containing protein</fullName>
    </recommendedName>
</protein>
<evidence type="ECO:0000313" key="2">
    <source>
        <dbReference type="EMBL" id="QDA60493.1"/>
    </source>
</evidence>
<dbReference type="OrthoDB" id="883131at2"/>
<dbReference type="Proteomes" id="UP000305398">
    <property type="component" value="Chromosome"/>
</dbReference>
<evidence type="ECO:0000313" key="3">
    <source>
        <dbReference type="Proteomes" id="UP000305398"/>
    </source>
</evidence>
<keyword evidence="3" id="KW-1185">Reference proteome</keyword>
<proteinExistence type="predicted"/>
<dbReference type="EMBL" id="CP040896">
    <property type="protein sequence ID" value="QDA60493.1"/>
    <property type="molecule type" value="Genomic_DNA"/>
</dbReference>
<name>A0A5B8A1A8_9BACT</name>
<accession>A0A5B8A1A8</accession>
<evidence type="ECO:0008006" key="4">
    <source>
        <dbReference type="Google" id="ProtNLM"/>
    </source>
</evidence>
<feature type="chain" id="PRO_5022759796" description="DUF4468 domain-containing protein" evidence="1">
    <location>
        <begin position="23"/>
        <end position="169"/>
    </location>
</feature>
<organism evidence="2 3">
    <name type="scientific">Hymenobacter jejuensis</name>
    <dbReference type="NCBI Taxonomy" id="2502781"/>
    <lineage>
        <taxon>Bacteria</taxon>
        <taxon>Pseudomonadati</taxon>
        <taxon>Bacteroidota</taxon>
        <taxon>Cytophagia</taxon>
        <taxon>Cytophagales</taxon>
        <taxon>Hymenobacteraceae</taxon>
        <taxon>Hymenobacter</taxon>
    </lineage>
</organism>
<dbReference type="AlphaFoldDB" id="A0A5B8A1A8"/>
<keyword evidence="1" id="KW-0732">Signal</keyword>